<comment type="similarity">
    <text evidence="1">Belongs to the ABC transporter superfamily.</text>
</comment>
<dbReference type="Gene3D" id="3.40.50.300">
    <property type="entry name" value="P-loop containing nucleotide triphosphate hydrolases"/>
    <property type="match status" value="1"/>
</dbReference>
<evidence type="ECO:0000313" key="6">
    <source>
        <dbReference type="EMBL" id="MFC5501829.1"/>
    </source>
</evidence>
<dbReference type="Pfam" id="PF00005">
    <property type="entry name" value="ABC_tran"/>
    <property type="match status" value="1"/>
</dbReference>
<dbReference type="SMART" id="SM00382">
    <property type="entry name" value="AAA"/>
    <property type="match status" value="1"/>
</dbReference>
<feature type="domain" description="ABC transporter" evidence="5">
    <location>
        <begin position="8"/>
        <end position="257"/>
    </location>
</feature>
<dbReference type="Proteomes" id="UP001596039">
    <property type="component" value="Unassembled WGS sequence"/>
</dbReference>
<reference evidence="7" key="1">
    <citation type="journal article" date="2019" name="Int. J. Syst. Evol. Microbiol.">
        <title>The Global Catalogue of Microorganisms (GCM) 10K type strain sequencing project: providing services to taxonomists for standard genome sequencing and annotation.</title>
        <authorList>
            <consortium name="The Broad Institute Genomics Platform"/>
            <consortium name="The Broad Institute Genome Sequencing Center for Infectious Disease"/>
            <person name="Wu L."/>
            <person name="Ma J."/>
        </authorList>
    </citation>
    <scope>NUCLEOTIDE SEQUENCE [LARGE SCALE GENOMIC DNA]</scope>
    <source>
        <strain evidence="7">CGMCC 4.6997</strain>
    </source>
</reference>
<dbReference type="SUPFAM" id="SSF52540">
    <property type="entry name" value="P-loop containing nucleoside triphosphate hydrolases"/>
    <property type="match status" value="1"/>
</dbReference>
<evidence type="ECO:0000259" key="5">
    <source>
        <dbReference type="PROSITE" id="PS50893"/>
    </source>
</evidence>
<evidence type="ECO:0000256" key="3">
    <source>
        <dbReference type="ARBA" id="ARBA00022741"/>
    </source>
</evidence>
<keyword evidence="4 6" id="KW-0067">ATP-binding</keyword>
<name>A0ABW0NPY6_9MICO</name>
<dbReference type="PANTHER" id="PTHR43776:SF7">
    <property type="entry name" value="D,D-DIPEPTIDE TRANSPORT ATP-BINDING PROTEIN DDPF-RELATED"/>
    <property type="match status" value="1"/>
</dbReference>
<keyword evidence="2" id="KW-0813">Transport</keyword>
<dbReference type="InterPro" id="IPR003439">
    <property type="entry name" value="ABC_transporter-like_ATP-bd"/>
</dbReference>
<dbReference type="InterPro" id="IPR050319">
    <property type="entry name" value="ABC_transp_ATP-bind"/>
</dbReference>
<proteinExistence type="inferred from homology"/>
<sequence length="264" mass="28210">MTHTGIAVRAADLSLAYADGRAAVSGVSLEIPVGGILGVIGEAGSGKSTLARAVAAQTLPGEREAPHITGGLLEVLGVELRSTSSRHLDALSLRVGYLPQDGGSTLEPHLTVGENVADPIYRRDRRFDRLEAGAAVASLIDAVRLPLSVMNKFPHELSRGQRQRIALARALILEPTLLVADDPTMGVDVLVRGRILTVIADLQRERAFSALVIGHDLRELRTMTEQIAVMHAGLLVGYGQVDEVLRNPLHPYVERLAALQLGAR</sequence>
<dbReference type="PANTHER" id="PTHR43776">
    <property type="entry name" value="TRANSPORT ATP-BINDING PROTEIN"/>
    <property type="match status" value="1"/>
</dbReference>
<gene>
    <name evidence="6" type="ORF">ACFPJ4_06200</name>
</gene>
<dbReference type="EMBL" id="JBHSMG010000001">
    <property type="protein sequence ID" value="MFC5501829.1"/>
    <property type="molecule type" value="Genomic_DNA"/>
</dbReference>
<dbReference type="RefSeq" id="WP_386739473.1">
    <property type="nucleotide sequence ID" value="NZ_JBHSMG010000001.1"/>
</dbReference>
<keyword evidence="7" id="KW-1185">Reference proteome</keyword>
<dbReference type="InterPro" id="IPR003593">
    <property type="entry name" value="AAA+_ATPase"/>
</dbReference>
<protein>
    <submittedName>
        <fullName evidence="6">ATP-binding cassette domain-containing protein</fullName>
    </submittedName>
</protein>
<comment type="caution">
    <text evidence="6">The sequence shown here is derived from an EMBL/GenBank/DDBJ whole genome shotgun (WGS) entry which is preliminary data.</text>
</comment>
<evidence type="ECO:0000256" key="1">
    <source>
        <dbReference type="ARBA" id="ARBA00005417"/>
    </source>
</evidence>
<evidence type="ECO:0000256" key="4">
    <source>
        <dbReference type="ARBA" id="ARBA00022840"/>
    </source>
</evidence>
<evidence type="ECO:0000313" key="7">
    <source>
        <dbReference type="Proteomes" id="UP001596039"/>
    </source>
</evidence>
<dbReference type="GO" id="GO:0005524">
    <property type="term" value="F:ATP binding"/>
    <property type="evidence" value="ECO:0007669"/>
    <property type="project" value="UniProtKB-KW"/>
</dbReference>
<accession>A0ABW0NPY6</accession>
<dbReference type="InterPro" id="IPR027417">
    <property type="entry name" value="P-loop_NTPase"/>
</dbReference>
<evidence type="ECO:0000256" key="2">
    <source>
        <dbReference type="ARBA" id="ARBA00022448"/>
    </source>
</evidence>
<dbReference type="PROSITE" id="PS50893">
    <property type="entry name" value="ABC_TRANSPORTER_2"/>
    <property type="match status" value="1"/>
</dbReference>
<keyword evidence="3" id="KW-0547">Nucleotide-binding</keyword>
<organism evidence="6 7">
    <name type="scientific">Lysinimonas soli</name>
    <dbReference type="NCBI Taxonomy" id="1074233"/>
    <lineage>
        <taxon>Bacteria</taxon>
        <taxon>Bacillati</taxon>
        <taxon>Actinomycetota</taxon>
        <taxon>Actinomycetes</taxon>
        <taxon>Micrococcales</taxon>
        <taxon>Microbacteriaceae</taxon>
        <taxon>Lysinimonas</taxon>
    </lineage>
</organism>